<accession>A0A0K3AQD2</accession>
<evidence type="ECO:0000259" key="14">
    <source>
        <dbReference type="PROSITE" id="PS51746"/>
    </source>
</evidence>
<dbReference type="OMA" id="YCAMKLP"/>
<dbReference type="InterPro" id="IPR001932">
    <property type="entry name" value="PPM-type_phosphatase-like_dom"/>
</dbReference>
<comment type="cofactor">
    <cofactor evidence="1">
        <name>Mn(2+)</name>
        <dbReference type="ChEBI" id="CHEBI:29035"/>
    </cofactor>
</comment>
<evidence type="ECO:0000313" key="16">
    <source>
        <dbReference type="Proteomes" id="UP000002899"/>
    </source>
</evidence>
<dbReference type="InterPro" id="IPR036457">
    <property type="entry name" value="PPM-type-like_dom_sf"/>
</dbReference>
<keyword evidence="16" id="KW-1185">Reference proteome</keyword>
<dbReference type="PROSITE" id="PS01032">
    <property type="entry name" value="PPM_1"/>
    <property type="match status" value="1"/>
</dbReference>
<reference evidence="15 16" key="3">
    <citation type="journal article" date="2016" name="Sci. Rep.">
        <title>Genome-wide diversity and gene expression profiling of Babesia microti isolates identify polymorphic genes that mediate host-pathogen interactions.</title>
        <authorList>
            <person name="Silva J.C."/>
            <person name="Cornillot E."/>
            <person name="McCracken C."/>
            <person name="Usmani-Brown S."/>
            <person name="Dwivedi A."/>
            <person name="Ifeonu O.O."/>
            <person name="Crabtree J."/>
            <person name="Gotia H.T."/>
            <person name="Virji A.Z."/>
            <person name="Reynes C."/>
            <person name="Colinge J."/>
            <person name="Kumar V."/>
            <person name="Lawres L."/>
            <person name="Pazzi J.E."/>
            <person name="Pablo J.V."/>
            <person name="Hung C."/>
            <person name="Brancato J."/>
            <person name="Kumari P."/>
            <person name="Orvis J."/>
            <person name="Tretina K."/>
            <person name="Chibucos M."/>
            <person name="Ott S."/>
            <person name="Sadzewicz L."/>
            <person name="Sengamalay N."/>
            <person name="Shetty A.C."/>
            <person name="Su Q."/>
            <person name="Tallon L."/>
            <person name="Fraser C.M."/>
            <person name="Frutos R."/>
            <person name="Molina D.M."/>
            <person name="Krause P.J."/>
            <person name="Ben Mamoun C."/>
        </authorList>
    </citation>
    <scope>NUCLEOTIDE SEQUENCE [LARGE SCALE GENOMIC DNA]</scope>
    <source>
        <strain evidence="15 16">RI</strain>
    </source>
</reference>
<evidence type="ECO:0000256" key="10">
    <source>
        <dbReference type="ARBA" id="ARBA00047761"/>
    </source>
</evidence>
<dbReference type="InterPro" id="IPR015655">
    <property type="entry name" value="PP2C"/>
</dbReference>
<sequence length="605" mass="66269">MKYWLPAVLIFSAKHQNQRIYIFNGLASLPTIWLKGVTALSRTISHKTGSEEHNKIKFRCIWWSMQWKNFIQQDNGGKKYTCGTVQTRGLGHIKNLHRPTYIFGPCCDPYYIYLNMGAHLSSPQTEKNSSSGGDFNSDLTRFGQTAMQGWRVSMEDAHLAIPNLPIDLWEIKSISLYGVFDGHGGACVSNWISDHFPKIFKSQLDLLQHKYSNGQLKLKSQESISPPQALLAEVLQSSFIQVDVDLLKPEGEAELREINEKLRSLSENGLKSADIDSKNGSNLFKVFLPDGLNRHHTLQFLEQHLGRSTAAASDSTPNTYGAEESNDLYERSRTIDRVGTAGDSSTQGFSDPDYEDSDLSAEDESAGMDEMPDAHSSLPSSSMPSDFTYSDDGLAAGCGAATVVAVVVGGSNPSLIVANAGDSRAVLSRSGRAVPLTHDHKPHLPEEAQRIKLAGGAVTNGRVDGNLNLSRSLGDLAFKRDTCLQPHEQRISAFPDVRVCPLSSQDEFVIIACDGIWDCKTNQEAVNFVRDKISACVPLSSICEQLCDACLSRNPSENDGIGCDNMTCVIVDLAPGIKKGDPGTTVLYGWDSDPFINRELSDLSD</sequence>
<comment type="catalytic activity">
    <reaction evidence="11">
        <text>O-phospho-L-threonyl-[protein] + H2O = L-threonyl-[protein] + phosphate</text>
        <dbReference type="Rhea" id="RHEA:47004"/>
        <dbReference type="Rhea" id="RHEA-COMP:11060"/>
        <dbReference type="Rhea" id="RHEA-COMP:11605"/>
        <dbReference type="ChEBI" id="CHEBI:15377"/>
        <dbReference type="ChEBI" id="CHEBI:30013"/>
        <dbReference type="ChEBI" id="CHEBI:43474"/>
        <dbReference type="ChEBI" id="CHEBI:61977"/>
        <dbReference type="EC" id="3.1.3.16"/>
    </reaction>
</comment>
<proteinExistence type="inferred from homology"/>
<dbReference type="KEGG" id="bmic:BMR1_03g00275"/>
<dbReference type="EMBL" id="LN871598">
    <property type="protein sequence ID" value="CTQ40655.1"/>
    <property type="molecule type" value="Genomic_DNA"/>
</dbReference>
<dbReference type="GeneID" id="24424690"/>
<dbReference type="VEuPathDB" id="PiroplasmaDB:BMR1_03g00275"/>
<organism evidence="15 16">
    <name type="scientific">Babesia microti (strain RI)</name>
    <dbReference type="NCBI Taxonomy" id="1133968"/>
    <lineage>
        <taxon>Eukaryota</taxon>
        <taxon>Sar</taxon>
        <taxon>Alveolata</taxon>
        <taxon>Apicomplexa</taxon>
        <taxon>Aconoidasida</taxon>
        <taxon>Piroplasmida</taxon>
        <taxon>Babesiidae</taxon>
        <taxon>Babesia</taxon>
    </lineage>
</organism>
<evidence type="ECO:0000256" key="3">
    <source>
        <dbReference type="ARBA" id="ARBA00006702"/>
    </source>
</evidence>
<feature type="compositionally biased region" description="Acidic residues" evidence="13">
    <location>
        <begin position="352"/>
        <end position="371"/>
    </location>
</feature>
<evidence type="ECO:0000256" key="2">
    <source>
        <dbReference type="ARBA" id="ARBA00004170"/>
    </source>
</evidence>
<dbReference type="InterPro" id="IPR000222">
    <property type="entry name" value="PP2C_BS"/>
</dbReference>
<dbReference type="PROSITE" id="PS51746">
    <property type="entry name" value="PPM_2"/>
    <property type="match status" value="1"/>
</dbReference>
<protein>
    <recommendedName>
        <fullName evidence="4">protein-serine/threonine phosphatase</fullName>
        <ecNumber evidence="4">3.1.3.16</ecNumber>
    </recommendedName>
</protein>
<name>A0A0K3AQD2_BABMR</name>
<evidence type="ECO:0000256" key="13">
    <source>
        <dbReference type="SAM" id="MobiDB-lite"/>
    </source>
</evidence>
<evidence type="ECO:0000256" key="4">
    <source>
        <dbReference type="ARBA" id="ARBA00013081"/>
    </source>
</evidence>
<dbReference type="GO" id="GO:0004722">
    <property type="term" value="F:protein serine/threonine phosphatase activity"/>
    <property type="evidence" value="ECO:0007669"/>
    <property type="project" value="UniProtKB-EC"/>
</dbReference>
<evidence type="ECO:0000256" key="11">
    <source>
        <dbReference type="ARBA" id="ARBA00048336"/>
    </source>
</evidence>
<evidence type="ECO:0000256" key="6">
    <source>
        <dbReference type="ARBA" id="ARBA00022801"/>
    </source>
</evidence>
<keyword evidence="6 12" id="KW-0378">Hydrolase</keyword>
<feature type="domain" description="PPM-type phosphatase" evidence="14">
    <location>
        <begin position="141"/>
        <end position="573"/>
    </location>
</feature>
<evidence type="ECO:0000256" key="1">
    <source>
        <dbReference type="ARBA" id="ARBA00001936"/>
    </source>
</evidence>
<reference evidence="15 16" key="1">
    <citation type="journal article" date="2012" name="Nucleic Acids Res.">
        <title>Sequencing of the smallest Apicomplexan genome from the human pathogen Babesia microti.</title>
        <authorList>
            <person name="Cornillot E."/>
            <person name="Hadj-Kaddour K."/>
            <person name="Dassouli A."/>
            <person name="Noel B."/>
            <person name="Ranwez V."/>
            <person name="Vacherie B."/>
            <person name="Augagneur Y."/>
            <person name="Bres V."/>
            <person name="Duclos A."/>
            <person name="Randazzo S."/>
            <person name="Carcy B."/>
            <person name="Debierre-Grockiego F."/>
            <person name="Delbecq S."/>
            <person name="Moubri-Menage K."/>
            <person name="Shams-Eldin H."/>
            <person name="Usmani-Brown S."/>
            <person name="Bringaud F."/>
            <person name="Wincker P."/>
            <person name="Vivares C.P."/>
            <person name="Schwarz R.T."/>
            <person name="Schetters T.P."/>
            <person name="Krause P.J."/>
            <person name="Gorenflot A."/>
            <person name="Berry V."/>
            <person name="Barbe V."/>
            <person name="Ben Mamoun C."/>
        </authorList>
    </citation>
    <scope>NUCLEOTIDE SEQUENCE [LARGE SCALE GENOMIC DNA]</scope>
    <source>
        <strain evidence="15 16">RI</strain>
    </source>
</reference>
<dbReference type="PANTHER" id="PTHR13832:SF803">
    <property type="entry name" value="PROTEIN PHOSPHATASE 1G"/>
    <property type="match status" value="1"/>
</dbReference>
<keyword evidence="5" id="KW-0479">Metal-binding</keyword>
<keyword evidence="9" id="KW-0464">Manganese</keyword>
<evidence type="ECO:0000256" key="7">
    <source>
        <dbReference type="ARBA" id="ARBA00022842"/>
    </source>
</evidence>
<keyword evidence="8 12" id="KW-0904">Protein phosphatase</keyword>
<dbReference type="OrthoDB" id="10264738at2759"/>
<keyword evidence="7" id="KW-0460">Magnesium</keyword>
<dbReference type="SUPFAM" id="SSF81606">
    <property type="entry name" value="PP2C-like"/>
    <property type="match status" value="1"/>
</dbReference>
<evidence type="ECO:0000256" key="5">
    <source>
        <dbReference type="ARBA" id="ARBA00022723"/>
    </source>
</evidence>
<dbReference type="Proteomes" id="UP000002899">
    <property type="component" value="Chromosome III"/>
</dbReference>
<reference evidence="15 16" key="2">
    <citation type="journal article" date="2013" name="PLoS ONE">
        <title>Whole genome mapping and re-organization of the nuclear and mitochondrial genomes of Babesia microti isolates.</title>
        <authorList>
            <person name="Cornillot E."/>
            <person name="Dassouli A."/>
            <person name="Garg A."/>
            <person name="Pachikara N."/>
            <person name="Randazzo S."/>
            <person name="Depoix D."/>
            <person name="Carcy B."/>
            <person name="Delbecq S."/>
            <person name="Frutos R."/>
            <person name="Silva J.C."/>
            <person name="Sutton R."/>
            <person name="Krause P.J."/>
            <person name="Mamoun C.B."/>
        </authorList>
    </citation>
    <scope>NUCLEOTIDE SEQUENCE [LARGE SCALE GENOMIC DNA]</scope>
    <source>
        <strain evidence="15 16">RI</strain>
    </source>
</reference>
<dbReference type="RefSeq" id="XP_012648666.1">
    <property type="nucleotide sequence ID" value="XM_012793212.1"/>
</dbReference>
<evidence type="ECO:0000256" key="9">
    <source>
        <dbReference type="ARBA" id="ARBA00023211"/>
    </source>
</evidence>
<dbReference type="CDD" id="cd00143">
    <property type="entry name" value="PP2Cc"/>
    <property type="match status" value="1"/>
</dbReference>
<gene>
    <name evidence="15" type="ORF">BMR1_03g00275</name>
</gene>
<feature type="region of interest" description="Disordered" evidence="13">
    <location>
        <begin position="309"/>
        <end position="382"/>
    </location>
</feature>
<evidence type="ECO:0000313" key="15">
    <source>
        <dbReference type="EMBL" id="CTQ40655.1"/>
    </source>
</evidence>
<dbReference type="Pfam" id="PF00481">
    <property type="entry name" value="PP2C"/>
    <property type="match status" value="2"/>
</dbReference>
<dbReference type="SMART" id="SM00332">
    <property type="entry name" value="PP2Cc"/>
    <property type="match status" value="1"/>
</dbReference>
<comment type="subcellular location">
    <subcellularLocation>
        <location evidence="2">Membrane</location>
        <topology evidence="2">Peripheral membrane protein</topology>
    </subcellularLocation>
</comment>
<dbReference type="AlphaFoldDB" id="A0A0K3AQD2"/>
<dbReference type="Gene3D" id="3.60.40.10">
    <property type="entry name" value="PPM-type phosphatase domain"/>
    <property type="match status" value="2"/>
</dbReference>
<feature type="compositionally biased region" description="Polar residues" evidence="13">
    <location>
        <begin position="310"/>
        <end position="319"/>
    </location>
</feature>
<dbReference type="GO" id="GO:0046872">
    <property type="term" value="F:metal ion binding"/>
    <property type="evidence" value="ECO:0007669"/>
    <property type="project" value="UniProtKB-KW"/>
</dbReference>
<evidence type="ECO:0000256" key="8">
    <source>
        <dbReference type="ARBA" id="ARBA00022912"/>
    </source>
</evidence>
<dbReference type="EC" id="3.1.3.16" evidence="4"/>
<comment type="catalytic activity">
    <reaction evidence="10">
        <text>O-phospho-L-seryl-[protein] + H2O = L-seryl-[protein] + phosphate</text>
        <dbReference type="Rhea" id="RHEA:20629"/>
        <dbReference type="Rhea" id="RHEA-COMP:9863"/>
        <dbReference type="Rhea" id="RHEA-COMP:11604"/>
        <dbReference type="ChEBI" id="CHEBI:15377"/>
        <dbReference type="ChEBI" id="CHEBI:29999"/>
        <dbReference type="ChEBI" id="CHEBI:43474"/>
        <dbReference type="ChEBI" id="CHEBI:83421"/>
        <dbReference type="EC" id="3.1.3.16"/>
    </reaction>
</comment>
<dbReference type="PANTHER" id="PTHR13832">
    <property type="entry name" value="PROTEIN PHOSPHATASE 2C"/>
    <property type="match status" value="1"/>
</dbReference>
<dbReference type="GO" id="GO:0016020">
    <property type="term" value="C:membrane"/>
    <property type="evidence" value="ECO:0007669"/>
    <property type="project" value="UniProtKB-SubCell"/>
</dbReference>
<evidence type="ECO:0000256" key="12">
    <source>
        <dbReference type="RuleBase" id="RU003465"/>
    </source>
</evidence>
<comment type="similarity">
    <text evidence="3 12">Belongs to the PP2C family.</text>
</comment>